<reference evidence="1 2" key="1">
    <citation type="submission" date="2023-07" db="EMBL/GenBank/DDBJ databases">
        <title>Sorghum-associated microbial communities from plants grown in Nebraska, USA.</title>
        <authorList>
            <person name="Schachtman D."/>
        </authorList>
    </citation>
    <scope>NUCLEOTIDE SEQUENCE [LARGE SCALE GENOMIC DNA]</scope>
    <source>
        <strain evidence="1 2">584</strain>
    </source>
</reference>
<proteinExistence type="predicted"/>
<evidence type="ECO:0000313" key="2">
    <source>
        <dbReference type="Proteomes" id="UP001262410"/>
    </source>
</evidence>
<protein>
    <submittedName>
        <fullName evidence="1">GNAT superfamily N-acetyltransferase</fullName>
    </submittedName>
</protein>
<comment type="caution">
    <text evidence="1">The sequence shown here is derived from an EMBL/GenBank/DDBJ whole genome shotgun (WGS) entry which is preliminary data.</text>
</comment>
<organism evidence="1 2">
    <name type="scientific">Inquilinus ginsengisoli</name>
    <dbReference type="NCBI Taxonomy" id="363840"/>
    <lineage>
        <taxon>Bacteria</taxon>
        <taxon>Pseudomonadati</taxon>
        <taxon>Pseudomonadota</taxon>
        <taxon>Alphaproteobacteria</taxon>
        <taxon>Rhodospirillales</taxon>
        <taxon>Rhodospirillaceae</taxon>
        <taxon>Inquilinus</taxon>
    </lineage>
</organism>
<evidence type="ECO:0000313" key="1">
    <source>
        <dbReference type="EMBL" id="MDR6290850.1"/>
    </source>
</evidence>
<gene>
    <name evidence="1" type="ORF">E9232_003376</name>
</gene>
<dbReference type="SUPFAM" id="SSF55729">
    <property type="entry name" value="Acyl-CoA N-acyltransferases (Nat)"/>
    <property type="match status" value="1"/>
</dbReference>
<accession>A0ABU1JTD6</accession>
<keyword evidence="2" id="KW-1185">Reference proteome</keyword>
<sequence length="143" mass="16688">MMRQHEVVVDEIAGLKRRLEEFILTAERSNQWIHRHDIVTAHVHLYLRTEARGVPDSQNMAARAFTLADIQITEAYRGRGILHVTLAWLEQRRPLDGICVENVVNKRLAGFLERRGYTKIPWRLVDPGHYSWWRRNTPGASPI</sequence>
<dbReference type="Proteomes" id="UP001262410">
    <property type="component" value="Unassembled WGS sequence"/>
</dbReference>
<name>A0ABU1JTD6_9PROT</name>
<dbReference type="RefSeq" id="WP_309795606.1">
    <property type="nucleotide sequence ID" value="NZ_JAVDPW010000005.1"/>
</dbReference>
<dbReference type="EMBL" id="JAVDPW010000005">
    <property type="protein sequence ID" value="MDR6290850.1"/>
    <property type="molecule type" value="Genomic_DNA"/>
</dbReference>
<dbReference type="InterPro" id="IPR016181">
    <property type="entry name" value="Acyl_CoA_acyltransferase"/>
</dbReference>